<reference evidence="2" key="1">
    <citation type="submission" date="2022-05" db="EMBL/GenBank/DDBJ databases">
        <title>Jatrophihabitans sp. SB3-54 whole genome sequence.</title>
        <authorList>
            <person name="Suh M.K."/>
            <person name="Eom M.K."/>
            <person name="Kim J.S."/>
            <person name="Kim H.S."/>
            <person name="Do H.E."/>
            <person name="Shin Y.K."/>
            <person name="Lee J.-S."/>
        </authorList>
    </citation>
    <scope>NUCLEOTIDE SEQUENCE</scope>
    <source>
        <strain evidence="2">SB3-54</strain>
    </source>
</reference>
<dbReference type="Pfam" id="PF13466">
    <property type="entry name" value="STAS_2"/>
    <property type="match status" value="1"/>
</dbReference>
<protein>
    <submittedName>
        <fullName evidence="2">STAS domain-containing protein</fullName>
    </submittedName>
</protein>
<gene>
    <name evidence="2" type="ORF">M6B22_18350</name>
</gene>
<proteinExistence type="predicted"/>
<evidence type="ECO:0000259" key="1">
    <source>
        <dbReference type="PROSITE" id="PS50801"/>
    </source>
</evidence>
<sequence>MSNALIDPTARAGGDSAGRFDVVTTTYDRFRAALRVRGGLDATSAPVLAEVIAGHLRAGRRFVRVDVLGARVCDPGAAMMLLEAHRTLLAARGTLILTGVTRALHRALELAGLAQDLFIVPACAHEQVNSQHRDEVGSPSFGGTPSA</sequence>
<evidence type="ECO:0000313" key="3">
    <source>
        <dbReference type="Proteomes" id="UP001164693"/>
    </source>
</evidence>
<dbReference type="InterPro" id="IPR036513">
    <property type="entry name" value="STAS_dom_sf"/>
</dbReference>
<dbReference type="EMBL" id="CP097463">
    <property type="protein sequence ID" value="WAX56477.1"/>
    <property type="molecule type" value="Genomic_DNA"/>
</dbReference>
<dbReference type="InterPro" id="IPR058548">
    <property type="entry name" value="MlaB-like_STAS"/>
</dbReference>
<dbReference type="CDD" id="cd07043">
    <property type="entry name" value="STAS_anti-anti-sigma_factors"/>
    <property type="match status" value="1"/>
</dbReference>
<dbReference type="RefSeq" id="WP_269443010.1">
    <property type="nucleotide sequence ID" value="NZ_CP097463.1"/>
</dbReference>
<evidence type="ECO:0000313" key="2">
    <source>
        <dbReference type="EMBL" id="WAX56477.1"/>
    </source>
</evidence>
<dbReference type="Gene3D" id="3.30.750.24">
    <property type="entry name" value="STAS domain"/>
    <property type="match status" value="1"/>
</dbReference>
<feature type="domain" description="STAS" evidence="1">
    <location>
        <begin position="34"/>
        <end position="113"/>
    </location>
</feature>
<dbReference type="InterPro" id="IPR002645">
    <property type="entry name" value="STAS_dom"/>
</dbReference>
<accession>A0ABY7JYT4</accession>
<dbReference type="PROSITE" id="PS50801">
    <property type="entry name" value="STAS"/>
    <property type="match status" value="1"/>
</dbReference>
<dbReference type="SUPFAM" id="SSF52091">
    <property type="entry name" value="SpoIIaa-like"/>
    <property type="match status" value="1"/>
</dbReference>
<name>A0ABY7JYT4_9ACTN</name>
<dbReference type="Proteomes" id="UP001164693">
    <property type="component" value="Chromosome"/>
</dbReference>
<keyword evidence="3" id="KW-1185">Reference proteome</keyword>
<organism evidence="2 3">
    <name type="scientific">Jatrophihabitans cynanchi</name>
    <dbReference type="NCBI Taxonomy" id="2944128"/>
    <lineage>
        <taxon>Bacteria</taxon>
        <taxon>Bacillati</taxon>
        <taxon>Actinomycetota</taxon>
        <taxon>Actinomycetes</taxon>
        <taxon>Jatrophihabitantales</taxon>
        <taxon>Jatrophihabitantaceae</taxon>
        <taxon>Jatrophihabitans</taxon>
    </lineage>
</organism>